<evidence type="ECO:0000256" key="1">
    <source>
        <dbReference type="ARBA" id="ARBA00004170"/>
    </source>
</evidence>
<comment type="subcellular location">
    <subcellularLocation>
        <location evidence="1">Membrane</location>
        <topology evidence="1">Peripheral membrane protein</topology>
    </subcellularLocation>
</comment>
<dbReference type="InterPro" id="IPR041282">
    <property type="entry name" value="FYVE_2"/>
</dbReference>
<dbReference type="Pfam" id="PF00168">
    <property type="entry name" value="C2"/>
    <property type="match status" value="2"/>
</dbReference>
<dbReference type="PROSITE" id="PS50916">
    <property type="entry name" value="RABBD"/>
    <property type="match status" value="1"/>
</dbReference>
<dbReference type="CDD" id="cd15765">
    <property type="entry name" value="FYVE_Slp3"/>
    <property type="match status" value="1"/>
</dbReference>
<dbReference type="PROSITE" id="PS50004">
    <property type="entry name" value="C2"/>
    <property type="match status" value="2"/>
</dbReference>
<dbReference type="Pfam" id="PF02318">
    <property type="entry name" value="FYVE_2"/>
    <property type="match status" value="1"/>
</dbReference>
<dbReference type="Ensembl" id="ENSDCDT00010043843.1">
    <property type="protein sequence ID" value="ENSDCDP00010035122.1"/>
    <property type="gene ID" value="ENSDCDG00010022677.1"/>
</dbReference>
<dbReference type="GO" id="GO:0070382">
    <property type="term" value="C:exocytic vesicle"/>
    <property type="evidence" value="ECO:0007669"/>
    <property type="project" value="TreeGrafter"/>
</dbReference>
<reference evidence="7 8" key="1">
    <citation type="submission" date="2020-06" db="EMBL/GenBank/DDBJ databases">
        <authorList>
            <consortium name="Wellcome Sanger Institute Data Sharing"/>
        </authorList>
    </citation>
    <scope>NUCLEOTIDE SEQUENCE [LARGE SCALE GENOMIC DNA]</scope>
</reference>
<dbReference type="GO" id="GO:0006887">
    <property type="term" value="P:exocytosis"/>
    <property type="evidence" value="ECO:0007669"/>
    <property type="project" value="TreeGrafter"/>
</dbReference>
<sequence length="579" mass="64932">MDLSLLKALEREKVLEVLHRDKILRSMEEDRIRRLKVELQDLRRRGAKSISRQYGERTCARCQKPLGRFWNTGAVCLGCSHRICGRCRVFLTRRFWRCTVCHAYREVKVKSGEWFLEERGKKFPHETAQHETIGEKLLKSHQRLGNISIVPPTPPPFQDVAKLSFSRSGNFTSSPLTKSMEDLVMSFNSHIRRISKSQSDLRADLLTVNYDRTISMSKSQSDTAISTAFILNKGPSLSNIFKKFKEWEQQTSKSLSSGALTDRDTSLSSGETRGSNSSIETDADSSGNPSVTGEIEIALAYSFNTSCLEILISACKNIMFGGFKQRKCHPYVKVYLLPDKSSGSKLKTTTKKNTTDPVFKETLQYSVERHLLASRTLHVSVWHSETLKRKFFIGEVLIPLEGWRFEDSSTKSPAWYPLQPKSDGGAVDQVVGLLLVKVKFSNPKHTSDSCSVSHEAGQLTVLVTGVQNMTGSKSGAAFVKGSLTLPGGQILSQRSPVVKKKSNLKWALQLVFSKVTLHELKESVLHLDLWDQATFSLSERLLGTARLQGAPSWQALQQMPSVWHSFSLALCTSINTRKP</sequence>
<dbReference type="Proteomes" id="UP000694580">
    <property type="component" value="Chromosome 14"/>
</dbReference>
<dbReference type="PANTHER" id="PTHR45716">
    <property type="entry name" value="BITESIZE, ISOFORM I"/>
    <property type="match status" value="1"/>
</dbReference>
<name>A0A8C4CGW0_9TELE</name>
<reference evidence="7" key="2">
    <citation type="submission" date="2025-05" db="UniProtKB">
        <authorList>
            <consortium name="Ensembl"/>
        </authorList>
    </citation>
    <scope>IDENTIFICATION</scope>
</reference>
<dbReference type="SUPFAM" id="SSF57903">
    <property type="entry name" value="FYVE/PHD zinc finger"/>
    <property type="match status" value="1"/>
</dbReference>
<feature type="compositionally biased region" description="Polar residues" evidence="4">
    <location>
        <begin position="266"/>
        <end position="289"/>
    </location>
</feature>
<dbReference type="Ensembl" id="ENSDCDT00010027504.1">
    <property type="protein sequence ID" value="ENSDCDP00010022981.1"/>
    <property type="gene ID" value="ENSDCDG00010013631.1"/>
</dbReference>
<accession>A0A8C4CGW0</accession>
<dbReference type="Gene3D" id="3.30.40.10">
    <property type="entry name" value="Zinc/RING finger domain, C3HC4 (zinc finger)"/>
    <property type="match status" value="1"/>
</dbReference>
<feature type="region of interest" description="Disordered" evidence="4">
    <location>
        <begin position="255"/>
        <end position="289"/>
    </location>
</feature>
<evidence type="ECO:0000256" key="4">
    <source>
        <dbReference type="SAM" id="MobiDB-lite"/>
    </source>
</evidence>
<dbReference type="PANTHER" id="PTHR45716:SF1">
    <property type="entry name" value="SYNAPTOTAGMIN-LIKE PROTEIN 3"/>
    <property type="match status" value="1"/>
</dbReference>
<keyword evidence="2" id="KW-0677">Repeat</keyword>
<protein>
    <recommendedName>
        <fullName evidence="9">Synaptotagmin-like protein 3</fullName>
    </recommendedName>
</protein>
<dbReference type="SUPFAM" id="SSF49562">
    <property type="entry name" value="C2 domain (Calcium/lipid-binding domain, CaLB)"/>
    <property type="match status" value="2"/>
</dbReference>
<dbReference type="InterPro" id="IPR000008">
    <property type="entry name" value="C2_dom"/>
</dbReference>
<dbReference type="InterPro" id="IPR035892">
    <property type="entry name" value="C2_domain_sf"/>
</dbReference>
<proteinExistence type="predicted"/>
<keyword evidence="3" id="KW-0472">Membrane</keyword>
<gene>
    <name evidence="7" type="primary">SYTL3</name>
</gene>
<evidence type="ECO:0008006" key="9">
    <source>
        <dbReference type="Google" id="ProtNLM"/>
    </source>
</evidence>
<feature type="domain" description="C2" evidence="5">
    <location>
        <begin position="439"/>
        <end position="566"/>
    </location>
</feature>
<dbReference type="FunFam" id="3.30.40.10:FF:000018">
    <property type="entry name" value="Synaptotagmin-like 5, isoform CRA_a"/>
    <property type="match status" value="1"/>
</dbReference>
<dbReference type="InterPro" id="IPR010911">
    <property type="entry name" value="Rab_BD"/>
</dbReference>
<dbReference type="GeneTree" id="ENSGT00940000160610"/>
<evidence type="ECO:0000256" key="3">
    <source>
        <dbReference type="ARBA" id="ARBA00023136"/>
    </source>
</evidence>
<organism evidence="7 8">
    <name type="scientific">Denticeps clupeoides</name>
    <name type="common">denticle herring</name>
    <dbReference type="NCBI Taxonomy" id="299321"/>
    <lineage>
        <taxon>Eukaryota</taxon>
        <taxon>Metazoa</taxon>
        <taxon>Chordata</taxon>
        <taxon>Craniata</taxon>
        <taxon>Vertebrata</taxon>
        <taxon>Euteleostomi</taxon>
        <taxon>Actinopterygii</taxon>
        <taxon>Neopterygii</taxon>
        <taxon>Teleostei</taxon>
        <taxon>Clupei</taxon>
        <taxon>Clupeiformes</taxon>
        <taxon>Denticipitoidei</taxon>
        <taxon>Denticipitidae</taxon>
        <taxon>Denticeps</taxon>
    </lineage>
</organism>
<evidence type="ECO:0000259" key="6">
    <source>
        <dbReference type="PROSITE" id="PS50916"/>
    </source>
</evidence>
<dbReference type="Gene3D" id="2.60.40.150">
    <property type="entry name" value="C2 domain"/>
    <property type="match status" value="2"/>
</dbReference>
<evidence type="ECO:0000313" key="8">
    <source>
        <dbReference type="Proteomes" id="UP000694580"/>
    </source>
</evidence>
<evidence type="ECO:0000259" key="5">
    <source>
        <dbReference type="PROSITE" id="PS50004"/>
    </source>
</evidence>
<dbReference type="GO" id="GO:0005886">
    <property type="term" value="C:plasma membrane"/>
    <property type="evidence" value="ECO:0007669"/>
    <property type="project" value="TreeGrafter"/>
</dbReference>
<dbReference type="GO" id="GO:0031267">
    <property type="term" value="F:small GTPase binding"/>
    <property type="evidence" value="ECO:0007669"/>
    <property type="project" value="InterPro"/>
</dbReference>
<dbReference type="GO" id="GO:0042043">
    <property type="term" value="F:neurexin family protein binding"/>
    <property type="evidence" value="ECO:0007669"/>
    <property type="project" value="TreeGrafter"/>
</dbReference>
<evidence type="ECO:0000313" key="7">
    <source>
        <dbReference type="Ensembl" id="ENSDCDP00010022981.1"/>
    </source>
</evidence>
<dbReference type="SMART" id="SM00239">
    <property type="entry name" value="C2"/>
    <property type="match status" value="2"/>
</dbReference>
<dbReference type="FunFam" id="2.60.40.150:FF:000006">
    <property type="entry name" value="Synaptotagmin-like 5, isoform CRA_a"/>
    <property type="match status" value="1"/>
</dbReference>
<evidence type="ECO:0000256" key="2">
    <source>
        <dbReference type="ARBA" id="ARBA00022737"/>
    </source>
</evidence>
<dbReference type="InterPro" id="IPR013083">
    <property type="entry name" value="Znf_RING/FYVE/PHD"/>
</dbReference>
<dbReference type="GO" id="GO:0006886">
    <property type="term" value="P:intracellular protein transport"/>
    <property type="evidence" value="ECO:0007669"/>
    <property type="project" value="InterPro"/>
</dbReference>
<feature type="domain" description="C2" evidence="5">
    <location>
        <begin position="291"/>
        <end position="416"/>
    </location>
</feature>
<dbReference type="AlphaFoldDB" id="A0A8C4CGW0"/>
<dbReference type="InterPro" id="IPR011011">
    <property type="entry name" value="Znf_FYVE_PHD"/>
</dbReference>
<keyword evidence="8" id="KW-1185">Reference proteome</keyword>
<feature type="domain" description="RabBD" evidence="6">
    <location>
        <begin position="1"/>
        <end position="118"/>
    </location>
</feature>